<name>A0A0G0T665_9BACT</name>
<protein>
    <submittedName>
        <fullName evidence="3">Isopentenyl-diphosphate Delta-isomerase</fullName>
    </submittedName>
</protein>
<dbReference type="InterPro" id="IPR015797">
    <property type="entry name" value="NUDIX_hydrolase-like_dom_sf"/>
</dbReference>
<dbReference type="InterPro" id="IPR020084">
    <property type="entry name" value="NUDIX_hydrolase_CS"/>
</dbReference>
<sequence>MDVDHEAKSSVGGCFLISSLYTKCVQANSHVSMYNRRMPDEQVDIVNEQDEVLYSTSKQEAHKKGLLHRTVIAEVINSDGNWLLVKQSSNKQDAGQYVSPIGGHVQAGESTSEAIKREAFEELGISRFTFKLKGKCIYNRTVSGRKENHYFIIYEIRSDEKPILNEESESFKKFSPKELKTALRKSPEIFGDAFFPVIECCYPDLLKL</sequence>
<dbReference type="GO" id="GO:0016853">
    <property type="term" value="F:isomerase activity"/>
    <property type="evidence" value="ECO:0007669"/>
    <property type="project" value="UniProtKB-KW"/>
</dbReference>
<evidence type="ECO:0000259" key="2">
    <source>
        <dbReference type="PROSITE" id="PS51462"/>
    </source>
</evidence>
<dbReference type="PANTHER" id="PTHR10885">
    <property type="entry name" value="ISOPENTENYL-DIPHOSPHATE DELTA-ISOMERASE"/>
    <property type="match status" value="1"/>
</dbReference>
<comment type="caution">
    <text evidence="3">The sequence shown here is derived from an EMBL/GenBank/DDBJ whole genome shotgun (WGS) entry which is preliminary data.</text>
</comment>
<dbReference type="InterPro" id="IPR000086">
    <property type="entry name" value="NUDIX_hydrolase_dom"/>
</dbReference>
<evidence type="ECO:0000256" key="1">
    <source>
        <dbReference type="ARBA" id="ARBA00022801"/>
    </source>
</evidence>
<dbReference type="PANTHER" id="PTHR10885:SF0">
    <property type="entry name" value="ISOPENTENYL-DIPHOSPHATE DELTA-ISOMERASE"/>
    <property type="match status" value="1"/>
</dbReference>
<dbReference type="Proteomes" id="UP000034664">
    <property type="component" value="Unassembled WGS sequence"/>
</dbReference>
<feature type="domain" description="Nudix hydrolase" evidence="2">
    <location>
        <begin position="66"/>
        <end position="196"/>
    </location>
</feature>
<evidence type="ECO:0000313" key="3">
    <source>
        <dbReference type="EMBL" id="KKR72504.1"/>
    </source>
</evidence>
<dbReference type="PROSITE" id="PS51462">
    <property type="entry name" value="NUDIX"/>
    <property type="match status" value="1"/>
</dbReference>
<reference evidence="3 4" key="1">
    <citation type="journal article" date="2015" name="Nature">
        <title>rRNA introns, odd ribosomes, and small enigmatic genomes across a large radiation of phyla.</title>
        <authorList>
            <person name="Brown C.T."/>
            <person name="Hug L.A."/>
            <person name="Thomas B.C."/>
            <person name="Sharon I."/>
            <person name="Castelle C.J."/>
            <person name="Singh A."/>
            <person name="Wilkins M.J."/>
            <person name="Williams K.H."/>
            <person name="Banfield J.F."/>
        </authorList>
    </citation>
    <scope>NUCLEOTIDE SEQUENCE [LARGE SCALE GENOMIC DNA]</scope>
</reference>
<organism evidence="3 4">
    <name type="scientific">Candidatus Roizmanbacteria bacterium GW2011_GWB1_40_7</name>
    <dbReference type="NCBI Taxonomy" id="1618482"/>
    <lineage>
        <taxon>Bacteria</taxon>
        <taxon>Candidatus Roizmaniibacteriota</taxon>
    </lineage>
</organism>
<gene>
    <name evidence="3" type="ORF">UU14_C0005G0072</name>
</gene>
<keyword evidence="3" id="KW-0413">Isomerase</keyword>
<dbReference type="PROSITE" id="PS00893">
    <property type="entry name" value="NUDIX_BOX"/>
    <property type="match status" value="1"/>
</dbReference>
<dbReference type="AlphaFoldDB" id="A0A0G0T665"/>
<dbReference type="GO" id="GO:0016787">
    <property type="term" value="F:hydrolase activity"/>
    <property type="evidence" value="ECO:0007669"/>
    <property type="project" value="UniProtKB-KW"/>
</dbReference>
<proteinExistence type="predicted"/>
<dbReference type="EMBL" id="LBZM01000005">
    <property type="protein sequence ID" value="KKR72504.1"/>
    <property type="molecule type" value="Genomic_DNA"/>
</dbReference>
<evidence type="ECO:0000313" key="4">
    <source>
        <dbReference type="Proteomes" id="UP000034664"/>
    </source>
</evidence>
<dbReference type="Pfam" id="PF00293">
    <property type="entry name" value="NUDIX"/>
    <property type="match status" value="1"/>
</dbReference>
<keyword evidence="1" id="KW-0378">Hydrolase</keyword>
<accession>A0A0G0T665</accession>
<dbReference type="Gene3D" id="3.90.79.10">
    <property type="entry name" value="Nucleoside Triphosphate Pyrophosphohydrolase"/>
    <property type="match status" value="1"/>
</dbReference>
<dbReference type="SUPFAM" id="SSF55811">
    <property type="entry name" value="Nudix"/>
    <property type="match status" value="1"/>
</dbReference>